<evidence type="ECO:0000256" key="7">
    <source>
        <dbReference type="SAM" id="MobiDB-lite"/>
    </source>
</evidence>
<dbReference type="EMBL" id="HBEQ01002150">
    <property type="protein sequence ID" value="CAD8514270.1"/>
    <property type="molecule type" value="Transcribed_RNA"/>
</dbReference>
<evidence type="ECO:0000313" key="9">
    <source>
        <dbReference type="EMBL" id="CAD8514270.1"/>
    </source>
</evidence>
<feature type="region of interest" description="Disordered" evidence="7">
    <location>
        <begin position="301"/>
        <end position="320"/>
    </location>
</feature>
<keyword evidence="4" id="KW-1133">Transmembrane helix</keyword>
<reference evidence="9" key="1">
    <citation type="submission" date="2021-01" db="EMBL/GenBank/DDBJ databases">
        <authorList>
            <person name="Corre E."/>
            <person name="Pelletier E."/>
            <person name="Niang G."/>
            <person name="Scheremetjew M."/>
            <person name="Finn R."/>
            <person name="Kale V."/>
            <person name="Holt S."/>
            <person name="Cochrane G."/>
            <person name="Meng A."/>
            <person name="Brown T."/>
            <person name="Cohen L."/>
        </authorList>
    </citation>
    <scope>NUCLEOTIDE SEQUENCE</scope>
    <source>
        <strain evidence="9">CCMP1723</strain>
    </source>
</reference>
<dbReference type="GO" id="GO:0005737">
    <property type="term" value="C:cytoplasm"/>
    <property type="evidence" value="ECO:0007669"/>
    <property type="project" value="TreeGrafter"/>
</dbReference>
<comment type="subcellular location">
    <subcellularLocation>
        <location evidence="1">Membrane</location>
        <topology evidence="1">Multi-pass membrane protein</topology>
    </subcellularLocation>
</comment>
<dbReference type="Pfam" id="PF04117">
    <property type="entry name" value="Mpv17_PMP22"/>
    <property type="match status" value="1"/>
</dbReference>
<protein>
    <submittedName>
        <fullName evidence="9">Uncharacterized protein</fullName>
    </submittedName>
</protein>
<organism evidence="9">
    <name type="scientific">Micromonas pusilla</name>
    <name type="common">Picoplanktonic green alga</name>
    <name type="synonym">Chromulina pusilla</name>
    <dbReference type="NCBI Taxonomy" id="38833"/>
    <lineage>
        <taxon>Eukaryota</taxon>
        <taxon>Viridiplantae</taxon>
        <taxon>Chlorophyta</taxon>
        <taxon>Mamiellophyceae</taxon>
        <taxon>Mamiellales</taxon>
        <taxon>Mamiellaceae</taxon>
        <taxon>Micromonas</taxon>
    </lineage>
</organism>
<evidence type="ECO:0000313" key="8">
    <source>
        <dbReference type="EMBL" id="CAD8514269.1"/>
    </source>
</evidence>
<sequence>MRSRDTAACEVTGTCAPDWDYVEDAPEVDEEATGDEERFELSPMSAPWLRRADWDDVAKTIVFSTCYGGLFQPHWFNVLNSYDWSTAIIPEQVDIQMRAMIEAVSRGQYLPGLDPYLMPKVVNAARSSAFSAAGAFANPSFTSFELSFLPGVEKFSELICPLGVNQLIAIPLLYWPSFFFFTGIVEGQSLTTVMTTLHQRLPGLMKANLMFWIPAQGFQFAAIPVDEQAVYVAAAGVVWNGILATIMAPKPAAEKAAESLERTAAGGESEVVMPPLASADADAAMIGIVTRDTTADVREEEEVTEASANDLNVTGVVSSR</sequence>
<evidence type="ECO:0000256" key="5">
    <source>
        <dbReference type="ARBA" id="ARBA00023136"/>
    </source>
</evidence>
<dbReference type="InterPro" id="IPR007248">
    <property type="entry name" value="Mpv17_PMP22"/>
</dbReference>
<accession>A0A6U0MNU2</accession>
<proteinExistence type="inferred from homology"/>
<comment type="similarity">
    <text evidence="2 6">Belongs to the peroxisomal membrane protein PXMP2/4 family.</text>
</comment>
<evidence type="ECO:0000256" key="6">
    <source>
        <dbReference type="RuleBase" id="RU363053"/>
    </source>
</evidence>
<evidence type="ECO:0000256" key="4">
    <source>
        <dbReference type="ARBA" id="ARBA00022989"/>
    </source>
</evidence>
<dbReference type="PANTHER" id="PTHR11266:SF17">
    <property type="entry name" value="PROTEIN MPV17"/>
    <property type="match status" value="1"/>
</dbReference>
<evidence type="ECO:0000256" key="2">
    <source>
        <dbReference type="ARBA" id="ARBA00006824"/>
    </source>
</evidence>
<keyword evidence="3" id="KW-0812">Transmembrane</keyword>
<keyword evidence="5" id="KW-0472">Membrane</keyword>
<dbReference type="PANTHER" id="PTHR11266">
    <property type="entry name" value="PEROXISOMAL MEMBRANE PROTEIN 2, PXMP2 MPV17"/>
    <property type="match status" value="1"/>
</dbReference>
<name>A0A6U0MNU2_MICPS</name>
<evidence type="ECO:0000256" key="1">
    <source>
        <dbReference type="ARBA" id="ARBA00004141"/>
    </source>
</evidence>
<gene>
    <name evidence="8" type="ORF">MCOM1403_LOCUS1694</name>
    <name evidence="9" type="ORF">MCOM1403_LOCUS1695</name>
</gene>
<dbReference type="EMBL" id="HBEQ01002149">
    <property type="protein sequence ID" value="CAD8514269.1"/>
    <property type="molecule type" value="Transcribed_RNA"/>
</dbReference>
<dbReference type="GO" id="GO:0016020">
    <property type="term" value="C:membrane"/>
    <property type="evidence" value="ECO:0007669"/>
    <property type="project" value="UniProtKB-SubCell"/>
</dbReference>
<feature type="compositionally biased region" description="Polar residues" evidence="7">
    <location>
        <begin position="306"/>
        <end position="320"/>
    </location>
</feature>
<evidence type="ECO:0000256" key="3">
    <source>
        <dbReference type="ARBA" id="ARBA00022692"/>
    </source>
</evidence>
<dbReference type="AlphaFoldDB" id="A0A6U0MNU2"/>